<proteinExistence type="predicted"/>
<evidence type="ECO:0008006" key="4">
    <source>
        <dbReference type="Google" id="ProtNLM"/>
    </source>
</evidence>
<evidence type="ECO:0000313" key="3">
    <source>
        <dbReference type="Proteomes" id="UP001432099"/>
    </source>
</evidence>
<keyword evidence="3" id="KW-1185">Reference proteome</keyword>
<evidence type="ECO:0000256" key="1">
    <source>
        <dbReference type="SAM" id="Phobius"/>
    </source>
</evidence>
<organism evidence="2 3">
    <name type="scientific">Turicibacter faecis</name>
    <dbReference type="NCBI Taxonomy" id="2963365"/>
    <lineage>
        <taxon>Bacteria</taxon>
        <taxon>Bacillati</taxon>
        <taxon>Bacillota</taxon>
        <taxon>Erysipelotrichia</taxon>
        <taxon>Erysipelotrichales</taxon>
        <taxon>Turicibacteraceae</taxon>
        <taxon>Turicibacter</taxon>
    </lineage>
</organism>
<feature type="transmembrane region" description="Helical" evidence="1">
    <location>
        <begin position="141"/>
        <end position="160"/>
    </location>
</feature>
<reference evidence="2" key="1">
    <citation type="journal article" date="2024" name="Int. J. Syst. Evol. Microbiol.">
        <title>Turicibacter faecis sp. nov., isolated from faeces of heart failure mouse model.</title>
        <authorList>
            <person name="Imamura Y."/>
            <person name="Motooka D."/>
            <person name="Nakajima Y."/>
            <person name="Ito S."/>
            <person name="Kitakaze M."/>
            <person name="Iida T."/>
            <person name="Nakamura S."/>
        </authorList>
    </citation>
    <scope>NUCLEOTIDE SEQUENCE</scope>
    <source>
        <strain evidence="2">TC023</strain>
    </source>
</reference>
<feature type="transmembrane region" description="Helical" evidence="1">
    <location>
        <begin position="83"/>
        <end position="108"/>
    </location>
</feature>
<feature type="transmembrane region" description="Helical" evidence="1">
    <location>
        <begin position="5"/>
        <end position="23"/>
    </location>
</feature>
<dbReference type="Proteomes" id="UP001432099">
    <property type="component" value="Chromosome"/>
</dbReference>
<gene>
    <name evidence="2" type="ORF">T23_15590</name>
</gene>
<keyword evidence="1" id="KW-0472">Membrane</keyword>
<keyword evidence="1" id="KW-1133">Transmembrane helix</keyword>
<feature type="transmembrane region" description="Helical" evidence="1">
    <location>
        <begin position="35"/>
        <end position="56"/>
    </location>
</feature>
<accession>A0ABM8IKN4</accession>
<name>A0ABM8IKN4_9FIRM</name>
<dbReference type="EMBL" id="AP028127">
    <property type="protein sequence ID" value="BEH91457.1"/>
    <property type="molecule type" value="Genomic_DNA"/>
</dbReference>
<sequence length="328" mass="38484">MIKSLILDLAIIAVFYLIVSTYYKRSYRLNLLHLLMQLASMILAGVLSFGITTMLMNRFFSTFDFSSWIPESFSYVLQPYEQYVLPFIIFMILFILLFAVFKSLLYVFSVNYEWENYLCPQIKFDRKVDHLLSGCLSALHAYTYLLVILFILSFPLFGVVGKYSVSQLLLHINPVIGAFVDDLSEPYYKVQKGMRLFGDEMELLYANNEVDFEYLKEYIDQEPAKRVKIQSSFEMITPLFATPTAYLKFFDYETIDKISMSKHLRQMKRYIDEDVLTLEIFNSYYKELLCNGTYGKLIEDQIINDEALQLLMQSPLLNDDNLKKLKNI</sequence>
<dbReference type="RefSeq" id="WP_161831575.1">
    <property type="nucleotide sequence ID" value="NZ_AP028127.1"/>
</dbReference>
<keyword evidence="1" id="KW-0812">Transmembrane</keyword>
<protein>
    <recommendedName>
        <fullName evidence="4">CvpA family protein</fullName>
    </recommendedName>
</protein>
<evidence type="ECO:0000313" key="2">
    <source>
        <dbReference type="EMBL" id="BEH91457.1"/>
    </source>
</evidence>